<evidence type="ECO:0000256" key="3">
    <source>
        <dbReference type="ARBA" id="ARBA00022538"/>
    </source>
</evidence>
<keyword evidence="2" id="KW-0813">Transport</keyword>
<evidence type="ECO:0000313" key="9">
    <source>
        <dbReference type="EMBL" id="BDI03427.1"/>
    </source>
</evidence>
<dbReference type="PANTHER" id="PTHR43833:SF5">
    <property type="entry name" value="TRK SYSTEM POTASSIUM UPTAKE PROTEIN TRKA"/>
    <property type="match status" value="1"/>
</dbReference>
<dbReference type="NCBIfam" id="NF007031">
    <property type="entry name" value="PRK09496.1-2"/>
    <property type="match status" value="1"/>
</dbReference>
<feature type="domain" description="RCK N-terminal" evidence="7">
    <location>
        <begin position="233"/>
        <end position="350"/>
    </location>
</feature>
<evidence type="ECO:0000256" key="2">
    <source>
        <dbReference type="ARBA" id="ARBA00022448"/>
    </source>
</evidence>
<dbReference type="PROSITE" id="PS51201">
    <property type="entry name" value="RCK_N"/>
    <property type="match status" value="2"/>
</dbReference>
<organism evidence="9 10">
    <name type="scientific">Sphaerotilus microaerophilus</name>
    <dbReference type="NCBI Taxonomy" id="2914710"/>
    <lineage>
        <taxon>Bacteria</taxon>
        <taxon>Pseudomonadati</taxon>
        <taxon>Pseudomonadota</taxon>
        <taxon>Betaproteobacteria</taxon>
        <taxon>Burkholderiales</taxon>
        <taxon>Sphaerotilaceae</taxon>
        <taxon>Sphaerotilus</taxon>
    </lineage>
</organism>
<dbReference type="SUPFAM" id="SSF116726">
    <property type="entry name" value="TrkA C-terminal domain-like"/>
    <property type="match status" value="2"/>
</dbReference>
<dbReference type="EMBL" id="AP025730">
    <property type="protein sequence ID" value="BDI03427.1"/>
    <property type="molecule type" value="Genomic_DNA"/>
</dbReference>
<keyword evidence="6" id="KW-0406">Ion transport</keyword>
<accession>A0ABN6PFH8</accession>
<dbReference type="InterPro" id="IPR006036">
    <property type="entry name" value="K_uptake_TrkA"/>
</dbReference>
<evidence type="ECO:0000313" key="10">
    <source>
        <dbReference type="Proteomes" id="UP001057498"/>
    </source>
</evidence>
<dbReference type="NCBIfam" id="NF007032">
    <property type="entry name" value="PRK09496.1-4"/>
    <property type="match status" value="1"/>
</dbReference>
<reference evidence="9" key="1">
    <citation type="submission" date="2022-04" db="EMBL/GenBank/DDBJ databases">
        <title>Whole genome sequence of Sphaerotilus sp. FB-5.</title>
        <authorList>
            <person name="Takeda M."/>
            <person name="Narihara S."/>
            <person name="Akimoto M."/>
            <person name="Akimoto R."/>
            <person name="Nishiyashiki S."/>
            <person name="Murakami T."/>
        </authorList>
    </citation>
    <scope>NUCLEOTIDE SEQUENCE</scope>
    <source>
        <strain evidence="9">FB-5</strain>
    </source>
</reference>
<keyword evidence="10" id="KW-1185">Reference proteome</keyword>
<dbReference type="NCBIfam" id="NF007030">
    <property type="entry name" value="PRK09496.1-1"/>
    <property type="match status" value="1"/>
</dbReference>
<dbReference type="Gene3D" id="3.40.50.720">
    <property type="entry name" value="NAD(P)-binding Rossmann-like Domain"/>
    <property type="match status" value="2"/>
</dbReference>
<dbReference type="InterPro" id="IPR036721">
    <property type="entry name" value="RCK_C_sf"/>
</dbReference>
<protein>
    <recommendedName>
        <fullName evidence="1">Trk system potassium uptake protein TrkA</fullName>
    </recommendedName>
</protein>
<dbReference type="Pfam" id="PF02254">
    <property type="entry name" value="TrkA_N"/>
    <property type="match status" value="2"/>
</dbReference>
<evidence type="ECO:0000256" key="1">
    <source>
        <dbReference type="ARBA" id="ARBA00017378"/>
    </source>
</evidence>
<dbReference type="Pfam" id="PF02080">
    <property type="entry name" value="TrkA_C"/>
    <property type="match status" value="2"/>
</dbReference>
<dbReference type="InterPro" id="IPR036291">
    <property type="entry name" value="NAD(P)-bd_dom_sf"/>
</dbReference>
<dbReference type="Proteomes" id="UP001057498">
    <property type="component" value="Chromosome"/>
</dbReference>
<feature type="domain" description="RCK C-terminal" evidence="8">
    <location>
        <begin position="143"/>
        <end position="228"/>
    </location>
</feature>
<evidence type="ECO:0000256" key="6">
    <source>
        <dbReference type="ARBA" id="ARBA00023065"/>
    </source>
</evidence>
<sequence>MKIVILGAGRVGESVAESLVSEHNDITVVDTDPQRLGALQDRLDLRGVIGNGIQPSVLREAGIDDADMLIACAPADETNLVACKVAHDVFNVPTTIARIRSPEFEQDSALLNKDSGFAVDQLICPEQSVTAYVRKLIEYPEALQVLEFADGLVSMVAVRAVQGGPLVAHALAEIPKLVPHAEMRIVAIYRQDAALNELSGNTRIEAGDEVFVLAATEHIRAVLSGLRRMDRPVKRVMIAGGGKVALRLARQTHASYQLKMIEQNPARCQYLATQLPNDVLVLQGDATDEDLLGDENVQDMDLFAALTDDEEDNIMACLLAKRMGARRVLALINRQAYADLVQGTQIDIAISPSQAVIGELLAYVRKGDVEAVHSLRRGAAEVLELIVRGDRKTCKVVGRRIEEIGLPNGAKIGAIVRSVDDNAGHRRVIVPHHDTVVETQDHVIVFVPNKSMVRQVEKLFQVSATFLF</sequence>
<dbReference type="RefSeq" id="WP_251971715.1">
    <property type="nucleotide sequence ID" value="NZ_AP025730.1"/>
</dbReference>
<evidence type="ECO:0000259" key="8">
    <source>
        <dbReference type="PROSITE" id="PS51202"/>
    </source>
</evidence>
<keyword evidence="4" id="KW-0630">Potassium</keyword>
<evidence type="ECO:0000256" key="4">
    <source>
        <dbReference type="ARBA" id="ARBA00022958"/>
    </source>
</evidence>
<dbReference type="PRINTS" id="PR00335">
    <property type="entry name" value="KUPTAKETRKA"/>
</dbReference>
<dbReference type="PANTHER" id="PTHR43833">
    <property type="entry name" value="POTASSIUM CHANNEL PROTEIN 2-RELATED-RELATED"/>
    <property type="match status" value="1"/>
</dbReference>
<dbReference type="NCBIfam" id="NF007039">
    <property type="entry name" value="PRK09496.3-2"/>
    <property type="match status" value="1"/>
</dbReference>
<proteinExistence type="predicted"/>
<evidence type="ECO:0000259" key="7">
    <source>
        <dbReference type="PROSITE" id="PS51201"/>
    </source>
</evidence>
<gene>
    <name evidence="9" type="primary">trkA</name>
    <name evidence="9" type="ORF">CATMQ487_03970</name>
</gene>
<dbReference type="SUPFAM" id="SSF51735">
    <property type="entry name" value="NAD(P)-binding Rossmann-fold domains"/>
    <property type="match status" value="2"/>
</dbReference>
<dbReference type="InterPro" id="IPR003148">
    <property type="entry name" value="RCK_N"/>
</dbReference>
<keyword evidence="3" id="KW-0633">Potassium transport</keyword>
<dbReference type="Gene3D" id="3.30.70.1450">
    <property type="entry name" value="Regulator of K+ conductance, C-terminal domain"/>
    <property type="match status" value="2"/>
</dbReference>
<name>A0ABN6PFH8_9BURK</name>
<dbReference type="InterPro" id="IPR006037">
    <property type="entry name" value="RCK_C"/>
</dbReference>
<dbReference type="PROSITE" id="PS51202">
    <property type="entry name" value="RCK_C"/>
    <property type="match status" value="2"/>
</dbReference>
<evidence type="ECO:0000256" key="5">
    <source>
        <dbReference type="ARBA" id="ARBA00023027"/>
    </source>
</evidence>
<feature type="domain" description="RCK N-terminal" evidence="7">
    <location>
        <begin position="1"/>
        <end position="123"/>
    </location>
</feature>
<feature type="domain" description="RCK C-terminal" evidence="8">
    <location>
        <begin position="370"/>
        <end position="462"/>
    </location>
</feature>
<keyword evidence="5" id="KW-0520">NAD</keyword>
<dbReference type="InterPro" id="IPR050721">
    <property type="entry name" value="Trk_Ktr_HKT_K-transport"/>
</dbReference>